<keyword evidence="8" id="KW-0472">Membrane</keyword>
<evidence type="ECO:0000256" key="3">
    <source>
        <dbReference type="ARBA" id="ARBA00022679"/>
    </source>
</evidence>
<dbReference type="InterPro" id="IPR003594">
    <property type="entry name" value="HATPase_dom"/>
</dbReference>
<dbReference type="InterPro" id="IPR036890">
    <property type="entry name" value="HATPase_C_sf"/>
</dbReference>
<keyword evidence="8" id="KW-1133">Transmembrane helix</keyword>
<accession>Q30UP2</accession>
<dbReference type="STRING" id="326298.Suden_0008"/>
<dbReference type="GO" id="GO:0005524">
    <property type="term" value="F:ATP binding"/>
    <property type="evidence" value="ECO:0007669"/>
    <property type="project" value="UniProtKB-KW"/>
</dbReference>
<dbReference type="EMBL" id="CP000153">
    <property type="protein sequence ID" value="ABB43289.1"/>
    <property type="molecule type" value="Genomic_DNA"/>
</dbReference>
<evidence type="ECO:0000256" key="7">
    <source>
        <dbReference type="SAM" id="Coils"/>
    </source>
</evidence>
<dbReference type="OrthoDB" id="9805967at2"/>
<keyword evidence="7" id="KW-0175">Coiled coil</keyword>
<evidence type="ECO:0000256" key="6">
    <source>
        <dbReference type="ARBA" id="ARBA00022840"/>
    </source>
</evidence>
<dbReference type="InterPro" id="IPR050980">
    <property type="entry name" value="2C_sensor_his_kinase"/>
</dbReference>
<dbReference type="GO" id="GO:0004673">
    <property type="term" value="F:protein histidine kinase activity"/>
    <property type="evidence" value="ECO:0007669"/>
    <property type="project" value="UniProtKB-EC"/>
</dbReference>
<dbReference type="KEGG" id="tdn:Suden_0008"/>
<feature type="transmembrane region" description="Helical" evidence="8">
    <location>
        <begin position="303"/>
        <end position="324"/>
    </location>
</feature>
<dbReference type="Pfam" id="PF02518">
    <property type="entry name" value="HATPase_c"/>
    <property type="match status" value="1"/>
</dbReference>
<dbReference type="Pfam" id="PF07696">
    <property type="entry name" value="7TMR-DISMED2"/>
    <property type="match status" value="1"/>
</dbReference>
<reference evidence="10 11" key="1">
    <citation type="journal article" date="2008" name="Appl. Environ. Microbiol.">
        <title>Genome of the epsilonproteobacterial chemolithoautotroph Sulfurimonas denitrificans.</title>
        <authorList>
            <person name="Sievert S.M."/>
            <person name="Scott K.M."/>
            <person name="Klotz M.G."/>
            <person name="Chain P.S.G."/>
            <person name="Hauser L.J."/>
            <person name="Hemp J."/>
            <person name="Huegler M."/>
            <person name="Land M."/>
            <person name="Lapidus A."/>
            <person name="Larimer F.W."/>
            <person name="Lucas S."/>
            <person name="Malfatti S.A."/>
            <person name="Meyer F."/>
            <person name="Paulsen I.T."/>
            <person name="Ren Q."/>
            <person name="Simon J."/>
            <person name="Bailey K."/>
            <person name="Diaz E."/>
            <person name="Fitzpatrick K.A."/>
            <person name="Glover B."/>
            <person name="Gwatney N."/>
            <person name="Korajkic A."/>
            <person name="Long A."/>
            <person name="Mobberley J.M."/>
            <person name="Pantry S.N."/>
            <person name="Pazder G."/>
            <person name="Peterson S."/>
            <person name="Quintanilla J.D."/>
            <person name="Sprinkle R."/>
            <person name="Stephens J."/>
            <person name="Thomas P."/>
            <person name="Vaughn R."/>
            <person name="Weber M.J."/>
            <person name="Wooten L.L."/>
        </authorList>
    </citation>
    <scope>NUCLEOTIDE SEQUENCE [LARGE SCALE GENOMIC DNA]</scope>
    <source>
        <strain evidence="11">ATCC 33889 / DSM 1251</strain>
    </source>
</reference>
<dbReference type="AlphaFoldDB" id="Q30UP2"/>
<keyword evidence="5 10" id="KW-0418">Kinase</keyword>
<dbReference type="RefSeq" id="WP_011371644.1">
    <property type="nucleotide sequence ID" value="NC_007575.1"/>
</dbReference>
<dbReference type="HOGENOM" id="CLU_027703_0_0_7"/>
<evidence type="ECO:0000256" key="8">
    <source>
        <dbReference type="SAM" id="Phobius"/>
    </source>
</evidence>
<feature type="transmembrane region" description="Helical" evidence="8">
    <location>
        <begin position="241"/>
        <end position="263"/>
    </location>
</feature>
<feature type="domain" description="Histidine kinase" evidence="9">
    <location>
        <begin position="414"/>
        <end position="628"/>
    </location>
</feature>
<keyword evidence="3 10" id="KW-0808">Transferase</keyword>
<dbReference type="PANTHER" id="PTHR44936:SF10">
    <property type="entry name" value="SENSOR PROTEIN RSTB"/>
    <property type="match status" value="1"/>
</dbReference>
<feature type="coiled-coil region" evidence="7">
    <location>
        <begin position="438"/>
        <end position="465"/>
    </location>
</feature>
<dbReference type="EC" id="2.7.13.3" evidence="2"/>
<dbReference type="InterPro" id="IPR011622">
    <property type="entry name" value="7TMR_DISM_rcpt_extracell_dom2"/>
</dbReference>
<name>Q30UP2_SULDN</name>
<comment type="catalytic activity">
    <reaction evidence="1">
        <text>ATP + protein L-histidine = ADP + protein N-phospho-L-histidine.</text>
        <dbReference type="EC" id="2.7.13.3"/>
    </reaction>
</comment>
<dbReference type="Pfam" id="PF07695">
    <property type="entry name" value="7TMR-DISM_7TM"/>
    <property type="match status" value="1"/>
</dbReference>
<sequence>MKLLFILLFLLTNIFAATTINISQINDGIKTAPFQELSLIDTKLPSIDLAFSNELHWIQSKKSFFGWINKIAVVKFTLFNDSNETRTLFLRHARLGTDNIDFWVLKEKKVINHWFMGDRLPLAQRPIQSINSAVKITIQPKEELQIVSQITTSGVLDTNYEIFFEKTFLTQSKWQVVWWSIFSGVMLMLVLYNIVNFFGLKEKSFLIHSLYVIFVTINNLGIYGFLYYLNLTDDYKLVDTMLYTTMPLALIFHILYPIFLFSLKEKTPKLTYILITISIIYGLIGSYFIFGYWNQDILKNAKYILVSATAIWIVIFLVSIYIISKNYTGSLFYFLSQIFVIFRVIYLVLILNSDSISMGLQAAMLSSFFVIMEALFITIGMSYRINKELKEKEFHQNIAKLYERYIYMGSYTSNIIHQWKSPLNHLGTLVTLLKAYNDKNIEINKEEYQSQLKELETITENLTKISAEVYGYLSNTSSTEPLNIKELITNVFRYFEKDIQHVEIQNIDRDVYITANRATLSQILLVLISNSLNIFKQRDIKNPKIEFFITKEVDGSYKFYVKDNGGGVDKKISHKIFCPYITTTNGLGSGLFVAKKLVTDKLSGNLILQNDKNELGGATFVICAKDSYSL</sequence>
<feature type="transmembrane region" description="Helical" evidence="8">
    <location>
        <begin position="331"/>
        <end position="351"/>
    </location>
</feature>
<dbReference type="PANTHER" id="PTHR44936">
    <property type="entry name" value="SENSOR PROTEIN CREC"/>
    <property type="match status" value="1"/>
</dbReference>
<dbReference type="Gene3D" id="2.60.40.2380">
    <property type="match status" value="1"/>
</dbReference>
<dbReference type="InterPro" id="IPR005467">
    <property type="entry name" value="His_kinase_dom"/>
</dbReference>
<gene>
    <name evidence="10" type="ordered locus">Suden_0008</name>
</gene>
<evidence type="ECO:0000313" key="11">
    <source>
        <dbReference type="Proteomes" id="UP000002714"/>
    </source>
</evidence>
<evidence type="ECO:0000256" key="1">
    <source>
        <dbReference type="ARBA" id="ARBA00000085"/>
    </source>
</evidence>
<evidence type="ECO:0000313" key="10">
    <source>
        <dbReference type="EMBL" id="ABB43289.1"/>
    </source>
</evidence>
<evidence type="ECO:0000256" key="4">
    <source>
        <dbReference type="ARBA" id="ARBA00022741"/>
    </source>
</evidence>
<dbReference type="eggNOG" id="COG0642">
    <property type="taxonomic scope" value="Bacteria"/>
</dbReference>
<feature type="transmembrane region" description="Helical" evidence="8">
    <location>
        <begin position="210"/>
        <end position="229"/>
    </location>
</feature>
<dbReference type="SMART" id="SM00387">
    <property type="entry name" value="HATPase_c"/>
    <property type="match status" value="1"/>
</dbReference>
<feature type="transmembrane region" description="Helical" evidence="8">
    <location>
        <begin position="363"/>
        <end position="383"/>
    </location>
</feature>
<dbReference type="PROSITE" id="PS50109">
    <property type="entry name" value="HIS_KIN"/>
    <property type="match status" value="1"/>
</dbReference>
<protein>
    <recommendedName>
        <fullName evidence="2">histidine kinase</fullName>
        <ecNumber evidence="2">2.7.13.3</ecNumber>
    </recommendedName>
</protein>
<keyword evidence="8" id="KW-0812">Transmembrane</keyword>
<evidence type="ECO:0000259" key="9">
    <source>
        <dbReference type="PROSITE" id="PS50109"/>
    </source>
</evidence>
<feature type="transmembrane region" description="Helical" evidence="8">
    <location>
        <begin position="176"/>
        <end position="198"/>
    </location>
</feature>
<evidence type="ECO:0000256" key="5">
    <source>
        <dbReference type="ARBA" id="ARBA00022777"/>
    </source>
</evidence>
<dbReference type="InterPro" id="IPR011623">
    <property type="entry name" value="7TMR_DISM_rcpt_extracell_dom1"/>
</dbReference>
<keyword evidence="4" id="KW-0547">Nucleotide-binding</keyword>
<organism evidence="10 11">
    <name type="scientific">Sulfurimonas denitrificans (strain ATCC 33889 / DSM 1251)</name>
    <name type="common">Thiomicrospira denitrificans (strain ATCC 33889 / DSM 1251)</name>
    <dbReference type="NCBI Taxonomy" id="326298"/>
    <lineage>
        <taxon>Bacteria</taxon>
        <taxon>Pseudomonadati</taxon>
        <taxon>Campylobacterota</taxon>
        <taxon>Epsilonproteobacteria</taxon>
        <taxon>Campylobacterales</taxon>
        <taxon>Sulfurimonadaceae</taxon>
        <taxon>Sulfurimonas</taxon>
    </lineage>
</organism>
<dbReference type="Gene3D" id="3.30.565.10">
    <property type="entry name" value="Histidine kinase-like ATPase, C-terminal domain"/>
    <property type="match status" value="1"/>
</dbReference>
<dbReference type="SUPFAM" id="SSF55874">
    <property type="entry name" value="ATPase domain of HSP90 chaperone/DNA topoisomerase II/histidine kinase"/>
    <property type="match status" value="1"/>
</dbReference>
<proteinExistence type="predicted"/>
<feature type="transmembrane region" description="Helical" evidence="8">
    <location>
        <begin position="270"/>
        <end position="291"/>
    </location>
</feature>
<keyword evidence="6" id="KW-0067">ATP-binding</keyword>
<keyword evidence="11" id="KW-1185">Reference proteome</keyword>
<evidence type="ECO:0000256" key="2">
    <source>
        <dbReference type="ARBA" id="ARBA00012438"/>
    </source>
</evidence>
<dbReference type="Proteomes" id="UP000002714">
    <property type="component" value="Chromosome"/>
</dbReference>